<proteinExistence type="predicted"/>
<accession>A0A344LFP0</accession>
<evidence type="ECO:0008006" key="4">
    <source>
        <dbReference type="Google" id="ProtNLM"/>
    </source>
</evidence>
<protein>
    <recommendedName>
        <fullName evidence="4">ESX-1 secretion-associated protein</fullName>
    </recommendedName>
</protein>
<name>A0A344LFP0_9PSEU</name>
<dbReference type="Proteomes" id="UP000250434">
    <property type="component" value="Chromosome"/>
</dbReference>
<dbReference type="KEGG" id="aab:A4R43_34110"/>
<dbReference type="RefSeq" id="WP_113695925.1">
    <property type="nucleotide sequence ID" value="NZ_CP015163.1"/>
</dbReference>
<gene>
    <name evidence="2" type="ORF">A4R43_34110</name>
</gene>
<dbReference type="OrthoDB" id="3634994at2"/>
<evidence type="ECO:0000313" key="2">
    <source>
        <dbReference type="EMBL" id="AXB46864.1"/>
    </source>
</evidence>
<sequence>MAVAQARLKEQVGKPAAQAGRLAPPKVKPEEFGRLHAHHFDSYNAGAEQVAAALKGLSAELTALAGGIGAAGQSYASADQANAAQVNQQAAY</sequence>
<organism evidence="2 3">
    <name type="scientific">Amycolatopsis albispora</name>
    <dbReference type="NCBI Taxonomy" id="1804986"/>
    <lineage>
        <taxon>Bacteria</taxon>
        <taxon>Bacillati</taxon>
        <taxon>Actinomycetota</taxon>
        <taxon>Actinomycetes</taxon>
        <taxon>Pseudonocardiales</taxon>
        <taxon>Pseudonocardiaceae</taxon>
        <taxon>Amycolatopsis</taxon>
    </lineage>
</organism>
<dbReference type="AlphaFoldDB" id="A0A344LFP0"/>
<evidence type="ECO:0000313" key="3">
    <source>
        <dbReference type="Proteomes" id="UP000250434"/>
    </source>
</evidence>
<reference evidence="2 3" key="1">
    <citation type="submission" date="2016-04" db="EMBL/GenBank/DDBJ databases">
        <title>Complete genome sequence and analysis of deep-sea sediment isolate, Amycolatopsis sp. WP1.</title>
        <authorList>
            <person name="Wang H."/>
            <person name="Chen S."/>
            <person name="Wu Q."/>
        </authorList>
    </citation>
    <scope>NUCLEOTIDE SEQUENCE [LARGE SCALE GENOMIC DNA]</scope>
    <source>
        <strain evidence="2 3">WP1</strain>
    </source>
</reference>
<dbReference type="EMBL" id="CP015163">
    <property type="protein sequence ID" value="AXB46864.1"/>
    <property type="molecule type" value="Genomic_DNA"/>
</dbReference>
<keyword evidence="3" id="KW-1185">Reference proteome</keyword>
<evidence type="ECO:0000256" key="1">
    <source>
        <dbReference type="SAM" id="MobiDB-lite"/>
    </source>
</evidence>
<feature type="region of interest" description="Disordered" evidence="1">
    <location>
        <begin position="1"/>
        <end position="27"/>
    </location>
</feature>